<dbReference type="Proteomes" id="UP001060085">
    <property type="component" value="Linkage Group LG02"/>
</dbReference>
<name>A0ACC0BXQ7_CATRO</name>
<protein>
    <submittedName>
        <fullName evidence="1">Uncharacterized protein</fullName>
    </submittedName>
</protein>
<organism evidence="1 2">
    <name type="scientific">Catharanthus roseus</name>
    <name type="common">Madagascar periwinkle</name>
    <name type="synonym">Vinca rosea</name>
    <dbReference type="NCBI Taxonomy" id="4058"/>
    <lineage>
        <taxon>Eukaryota</taxon>
        <taxon>Viridiplantae</taxon>
        <taxon>Streptophyta</taxon>
        <taxon>Embryophyta</taxon>
        <taxon>Tracheophyta</taxon>
        <taxon>Spermatophyta</taxon>
        <taxon>Magnoliopsida</taxon>
        <taxon>eudicotyledons</taxon>
        <taxon>Gunneridae</taxon>
        <taxon>Pentapetalae</taxon>
        <taxon>asterids</taxon>
        <taxon>lamiids</taxon>
        <taxon>Gentianales</taxon>
        <taxon>Apocynaceae</taxon>
        <taxon>Rauvolfioideae</taxon>
        <taxon>Vinceae</taxon>
        <taxon>Catharanthinae</taxon>
        <taxon>Catharanthus</taxon>
    </lineage>
</organism>
<dbReference type="EMBL" id="CM044702">
    <property type="protein sequence ID" value="KAI5677338.1"/>
    <property type="molecule type" value="Genomic_DNA"/>
</dbReference>
<accession>A0ACC0BXQ7</accession>
<evidence type="ECO:0000313" key="1">
    <source>
        <dbReference type="EMBL" id="KAI5677338.1"/>
    </source>
</evidence>
<sequence length="131" mass="15123">MFSTMCYVFPRKMHKSVPHTRASSDDVDRFFTLRVDPLEERHITLRAWPNQYLRGHRIMFCGLTPVLTSDMGVRLLVIKRSYGVWLVSTTRCRNLVPITSLCYGIRTLSVEPYCCITCSFEFGCRSCADVS</sequence>
<comment type="caution">
    <text evidence="1">The sequence shown here is derived from an EMBL/GenBank/DDBJ whole genome shotgun (WGS) entry which is preliminary data.</text>
</comment>
<keyword evidence="2" id="KW-1185">Reference proteome</keyword>
<reference evidence="2" key="1">
    <citation type="journal article" date="2023" name="Nat. Plants">
        <title>Single-cell RNA sequencing provides a high-resolution roadmap for understanding the multicellular compartmentation of specialized metabolism.</title>
        <authorList>
            <person name="Sun S."/>
            <person name="Shen X."/>
            <person name="Li Y."/>
            <person name="Li Y."/>
            <person name="Wang S."/>
            <person name="Li R."/>
            <person name="Zhang H."/>
            <person name="Shen G."/>
            <person name="Guo B."/>
            <person name="Wei J."/>
            <person name="Xu J."/>
            <person name="St-Pierre B."/>
            <person name="Chen S."/>
            <person name="Sun C."/>
        </authorList>
    </citation>
    <scope>NUCLEOTIDE SEQUENCE [LARGE SCALE GENOMIC DNA]</scope>
</reference>
<gene>
    <name evidence="1" type="ORF">M9H77_08288</name>
</gene>
<evidence type="ECO:0000313" key="2">
    <source>
        <dbReference type="Proteomes" id="UP001060085"/>
    </source>
</evidence>
<proteinExistence type="predicted"/>